<accession>A0ABD5V6G4</accession>
<keyword evidence="9" id="KW-1185">Reference proteome</keyword>
<dbReference type="EMBL" id="JBHSXQ010000006">
    <property type="protein sequence ID" value="MFC6907052.1"/>
    <property type="molecule type" value="Genomic_DNA"/>
</dbReference>
<keyword evidence="3 7" id="KW-0479">Metal-binding</keyword>
<dbReference type="InterPro" id="IPR050196">
    <property type="entry name" value="Cytochrome_P450_Monoox"/>
</dbReference>
<evidence type="ECO:0000256" key="2">
    <source>
        <dbReference type="ARBA" id="ARBA00022617"/>
    </source>
</evidence>
<evidence type="ECO:0000313" key="9">
    <source>
        <dbReference type="Proteomes" id="UP001596312"/>
    </source>
</evidence>
<keyword evidence="2 7" id="KW-0349">Heme</keyword>
<dbReference type="PANTHER" id="PTHR24291">
    <property type="entry name" value="CYTOCHROME P450 FAMILY 4"/>
    <property type="match status" value="1"/>
</dbReference>
<protein>
    <submittedName>
        <fullName evidence="8">Cytochrome P450</fullName>
    </submittedName>
</protein>
<dbReference type="RefSeq" id="WP_340605631.1">
    <property type="nucleotide sequence ID" value="NZ_JBBMXV010000006.1"/>
</dbReference>
<comment type="similarity">
    <text evidence="1 7">Belongs to the cytochrome P450 family.</text>
</comment>
<keyword evidence="5 7" id="KW-0408">Iron</keyword>
<dbReference type="SUPFAM" id="SSF48264">
    <property type="entry name" value="Cytochrome P450"/>
    <property type="match status" value="1"/>
</dbReference>
<dbReference type="InterPro" id="IPR002403">
    <property type="entry name" value="Cyt_P450_E_grp-IV"/>
</dbReference>
<evidence type="ECO:0000256" key="6">
    <source>
        <dbReference type="ARBA" id="ARBA00023033"/>
    </source>
</evidence>
<dbReference type="Proteomes" id="UP001596312">
    <property type="component" value="Unassembled WGS sequence"/>
</dbReference>
<keyword evidence="4 7" id="KW-0560">Oxidoreductase</keyword>
<evidence type="ECO:0000256" key="5">
    <source>
        <dbReference type="ARBA" id="ARBA00023004"/>
    </source>
</evidence>
<dbReference type="Pfam" id="PF00067">
    <property type="entry name" value="p450"/>
    <property type="match status" value="1"/>
</dbReference>
<dbReference type="InterPro" id="IPR001128">
    <property type="entry name" value="Cyt_P450"/>
</dbReference>
<proteinExistence type="inferred from homology"/>
<dbReference type="Gene3D" id="1.10.630.10">
    <property type="entry name" value="Cytochrome P450"/>
    <property type="match status" value="1"/>
</dbReference>
<dbReference type="PANTHER" id="PTHR24291:SF50">
    <property type="entry name" value="BIFUNCTIONAL ALBAFLAVENONE MONOOXYGENASE_TERPENE SYNTHASE"/>
    <property type="match status" value="1"/>
</dbReference>
<organism evidence="8 9">
    <name type="scientific">Halalkalicoccus tibetensis</name>
    <dbReference type="NCBI Taxonomy" id="175632"/>
    <lineage>
        <taxon>Archaea</taxon>
        <taxon>Methanobacteriati</taxon>
        <taxon>Methanobacteriota</taxon>
        <taxon>Stenosarchaea group</taxon>
        <taxon>Halobacteria</taxon>
        <taxon>Halobacteriales</taxon>
        <taxon>Halococcaceae</taxon>
        <taxon>Halalkalicoccus</taxon>
    </lineage>
</organism>
<comment type="caution">
    <text evidence="8">The sequence shown here is derived from an EMBL/GenBank/DDBJ whole genome shotgun (WGS) entry which is preliminary data.</text>
</comment>
<evidence type="ECO:0000256" key="7">
    <source>
        <dbReference type="RuleBase" id="RU000461"/>
    </source>
</evidence>
<gene>
    <name evidence="8" type="ORF">ACFQGH_17830</name>
</gene>
<keyword evidence="6 7" id="KW-0503">Monooxygenase</keyword>
<evidence type="ECO:0000256" key="3">
    <source>
        <dbReference type="ARBA" id="ARBA00022723"/>
    </source>
</evidence>
<evidence type="ECO:0000313" key="8">
    <source>
        <dbReference type="EMBL" id="MFC6907052.1"/>
    </source>
</evidence>
<dbReference type="GO" id="GO:0004497">
    <property type="term" value="F:monooxygenase activity"/>
    <property type="evidence" value="ECO:0007669"/>
    <property type="project" value="UniProtKB-KW"/>
</dbReference>
<name>A0ABD5V6G4_9EURY</name>
<dbReference type="PROSITE" id="PS00086">
    <property type="entry name" value="CYTOCHROME_P450"/>
    <property type="match status" value="1"/>
</dbReference>
<sequence length="439" mass="49959">MASPLPPKPAGHPVIGHALRFARGPFDFVDAATTECGDAYRMELPGSNEIYALCHPDYFEQVLVSDVGSFTKTDDFQQAFGNGLLSTDGAQWRKQRNSLQPLFYRDHIRGFAEQMSECTQRRLKTWQEGETRDMEAEMQNLTFEILFSTLFGREVQPGEGAELRDAADGINDWFVASSWMLPNWIPTPARRRFKQSKARLREEVRAILADNREQSATESMDILSQLNRARDADGGLSKKEIEDQLVTMVFAGYETTAVALAFAWHSLSDHPEIREEFHQELETVLGGRAPTYEDLSELEITERIIKETLRLFPPVHTIPRRTKVPVEFDGFHVPEGEEVHLAVLHAHRDPETYESPTEFRPDRWKGDLEEEIHDFGYVPFGGGRRTCIGREFALLEAKIVLATIGQQFELDGDHTTEIELEPQLTTQSKNGIPMTIRPR</sequence>
<evidence type="ECO:0000256" key="1">
    <source>
        <dbReference type="ARBA" id="ARBA00010617"/>
    </source>
</evidence>
<dbReference type="AlphaFoldDB" id="A0ABD5V6G4"/>
<dbReference type="PRINTS" id="PR00385">
    <property type="entry name" value="P450"/>
</dbReference>
<reference evidence="8 9" key="1">
    <citation type="journal article" date="2019" name="Int. J. Syst. Evol. Microbiol.">
        <title>The Global Catalogue of Microorganisms (GCM) 10K type strain sequencing project: providing services to taxonomists for standard genome sequencing and annotation.</title>
        <authorList>
            <consortium name="The Broad Institute Genomics Platform"/>
            <consortium name="The Broad Institute Genome Sequencing Center for Infectious Disease"/>
            <person name="Wu L."/>
            <person name="Ma J."/>
        </authorList>
    </citation>
    <scope>NUCLEOTIDE SEQUENCE [LARGE SCALE GENOMIC DNA]</scope>
    <source>
        <strain evidence="8 9">CGMCC 1.3240</strain>
    </source>
</reference>
<dbReference type="GO" id="GO:0046872">
    <property type="term" value="F:metal ion binding"/>
    <property type="evidence" value="ECO:0007669"/>
    <property type="project" value="UniProtKB-KW"/>
</dbReference>
<evidence type="ECO:0000256" key="4">
    <source>
        <dbReference type="ARBA" id="ARBA00023002"/>
    </source>
</evidence>
<dbReference type="InterPro" id="IPR017972">
    <property type="entry name" value="Cyt_P450_CS"/>
</dbReference>
<dbReference type="PRINTS" id="PR00465">
    <property type="entry name" value="EP450IV"/>
</dbReference>
<dbReference type="InterPro" id="IPR036396">
    <property type="entry name" value="Cyt_P450_sf"/>
</dbReference>